<organism evidence="4 5">
    <name type="scientific">Pontibacillus marinus BH030004 = DSM 16465</name>
    <dbReference type="NCBI Taxonomy" id="1385511"/>
    <lineage>
        <taxon>Bacteria</taxon>
        <taxon>Bacillati</taxon>
        <taxon>Bacillota</taxon>
        <taxon>Bacilli</taxon>
        <taxon>Bacillales</taxon>
        <taxon>Bacillaceae</taxon>
        <taxon>Pontibacillus</taxon>
    </lineage>
</organism>
<dbReference type="OrthoDB" id="2753303at2"/>
<feature type="signal peptide" evidence="2">
    <location>
        <begin position="1"/>
        <end position="28"/>
    </location>
</feature>
<comment type="caution">
    <text evidence="4">The sequence shown here is derived from an EMBL/GenBank/DDBJ whole genome shotgun (WGS) entry which is preliminary data.</text>
</comment>
<feature type="chain" id="PRO_5002010639" description="SLH domain-containing protein" evidence="2">
    <location>
        <begin position="29"/>
        <end position="1128"/>
    </location>
</feature>
<dbReference type="Pfam" id="PF00395">
    <property type="entry name" value="SLH"/>
    <property type="match status" value="2"/>
</dbReference>
<evidence type="ECO:0000313" key="4">
    <source>
        <dbReference type="EMBL" id="KGX91034.1"/>
    </source>
</evidence>
<dbReference type="eggNOG" id="COG3401">
    <property type="taxonomic scope" value="Bacteria"/>
</dbReference>
<name>A0A0A5GGD7_9BACI</name>
<dbReference type="AlphaFoldDB" id="A0A0A5GGD7"/>
<keyword evidence="1 2" id="KW-0732">Signal</keyword>
<dbReference type="InterPro" id="IPR014755">
    <property type="entry name" value="Cu-Rt/internalin_Ig-like"/>
</dbReference>
<evidence type="ECO:0000259" key="3">
    <source>
        <dbReference type="PROSITE" id="PS51272"/>
    </source>
</evidence>
<feature type="domain" description="SLH" evidence="3">
    <location>
        <begin position="154"/>
        <end position="217"/>
    </location>
</feature>
<dbReference type="InterPro" id="IPR032812">
    <property type="entry name" value="SbsA_Ig"/>
</dbReference>
<dbReference type="Pfam" id="PF07532">
    <property type="entry name" value="Big_4"/>
    <property type="match status" value="2"/>
</dbReference>
<dbReference type="Proteomes" id="UP000030403">
    <property type="component" value="Unassembled WGS sequence"/>
</dbReference>
<dbReference type="InterPro" id="IPR051465">
    <property type="entry name" value="Cell_Envelope_Struct_Comp"/>
</dbReference>
<dbReference type="EMBL" id="AVPF01000004">
    <property type="protein sequence ID" value="KGX91034.1"/>
    <property type="molecule type" value="Genomic_DNA"/>
</dbReference>
<evidence type="ECO:0000313" key="5">
    <source>
        <dbReference type="Proteomes" id="UP000030403"/>
    </source>
</evidence>
<feature type="domain" description="SLH" evidence="3">
    <location>
        <begin position="30"/>
        <end position="93"/>
    </location>
</feature>
<sequence length="1128" mass="126620">MNRKKLFQASSSAILAGSAISAPIAVQAADQNPFSDIKEGHSTYESVTTLAKEGIINGYPDGTYRPDVKLSKKQAAILFSKSLKLELPDEVEESDLPFDSVNPNSREAPYLKSLLDKGIIVEEDHFTPNAELTREEMAEWLMRAFDLKALDNQTTVIPDFGEVNADYEQAVISLYHNNITKGMKDGSFSPKDTVNRGQFAIFLFRSLTKDDIDRVQEFDDLNIALGETPSIPKEANVLLTDGSVMKKDIQWDPSTLNLNEPGTYTLTGLVQGTLEKVTITITVSRYQIESVESLDPIEYTLGEELELPEKVDVTFKNDKTKAFPIIWDDKEFSSKGSFEVGGEIEGLEKDISVIVIAEEPKTEIESVEANNLREVTIELSRLPKDEYVLTEKSSYKLESNEDVGVSIKGIQVDKEAKTITLTTNERIEDDRILLTLDQNIVEEENTKVVQVEDDTSPSLIKVQPIGPKQIQITFSEPMDVGAEDGDEVLNRSILSSIQVDQNSVQSIHSYDLGRRLLVTFEDRLPEGKVDLSFDSELKDYNGNRLVSTSYSFDQELSRDFPKLSDVTVVHPHLIKAEFEKPVEFSYDDAFMSTFIYVSTNDKNIEALQVKHQNQNEIWIYTKQDHPVTDESTLRIAPSALIDLWNHTNDVISEDLSVGEDTVKPKLTGASLINGDANNEESLQIHATFSEPVQMSDLENSFTFEDSNGTSIAITSVERVTDEPSTYKLTLDKKPGTLKEDQYNLTVTDFEDMSGNEMQESSVEFEAKSVNAPKNFQGSVFANQNKMIFRISFQQSMQTSGDFSVEDLGQYELTIEDKRIVLNELRETQGVQVDLETYNNGENAELIIQYSEDATESWKEKLQYLSQSIQSQSMEEISLVIGKVANSQGVRTDGFYNTINLSPKEEFKVESVEAVNPREINIKVNNEVYYLNQEDFVAFADENGNQELDQGERIYIEESGYANHEGSSTITLKLTELLESDARFDGEPVYITTSNVMKTKNLFQQTIEPIMERAEDGIAASIQHNDRGEKMVSVHEDRFDEGVAYIQVPLTEDIDETTVNRLTFANDSYPVEQTFVEDGSLYLQVSSSNIEDLVGQAFIQESPLSDQANNIVDNLSFQVLETGDEISPE</sequence>
<evidence type="ECO:0000256" key="2">
    <source>
        <dbReference type="SAM" id="SignalP"/>
    </source>
</evidence>
<dbReference type="Pfam" id="PF13205">
    <property type="entry name" value="Big_5"/>
    <property type="match status" value="1"/>
</dbReference>
<proteinExistence type="predicted"/>
<dbReference type="eggNOG" id="COG4632">
    <property type="taxonomic scope" value="Bacteria"/>
</dbReference>
<dbReference type="PROSITE" id="PS51272">
    <property type="entry name" value="SLH"/>
    <property type="match status" value="3"/>
</dbReference>
<keyword evidence="5" id="KW-1185">Reference proteome</keyword>
<dbReference type="STRING" id="1385511.GCA_000425225_00293"/>
<reference evidence="4 5" key="1">
    <citation type="submission" date="2013-08" db="EMBL/GenBank/DDBJ databases">
        <authorList>
            <person name="Huang J."/>
            <person name="Wang G."/>
        </authorList>
    </citation>
    <scope>NUCLEOTIDE SEQUENCE [LARGE SCALE GENOMIC DNA]</scope>
    <source>
        <strain evidence="4 5">BH030004</strain>
    </source>
</reference>
<feature type="domain" description="SLH" evidence="3">
    <location>
        <begin position="94"/>
        <end position="153"/>
    </location>
</feature>
<dbReference type="RefSeq" id="WP_027447782.1">
    <property type="nucleotide sequence ID" value="NZ_AVPF01000004.1"/>
</dbReference>
<evidence type="ECO:0000256" key="1">
    <source>
        <dbReference type="ARBA" id="ARBA00022729"/>
    </source>
</evidence>
<dbReference type="InterPro" id="IPR011081">
    <property type="entry name" value="Big_4"/>
</dbReference>
<dbReference type="InterPro" id="IPR001119">
    <property type="entry name" value="SLH_dom"/>
</dbReference>
<protein>
    <recommendedName>
        <fullName evidence="3">SLH domain-containing protein</fullName>
    </recommendedName>
</protein>
<accession>A0A0A5GGD7</accession>
<dbReference type="PANTHER" id="PTHR43308">
    <property type="entry name" value="OUTER MEMBRANE PROTEIN ALPHA-RELATED"/>
    <property type="match status" value="1"/>
</dbReference>
<gene>
    <name evidence="4" type="ORF">N783_13430</name>
</gene>
<dbReference type="Gene3D" id="2.60.40.1220">
    <property type="match status" value="2"/>
</dbReference>